<dbReference type="AlphaFoldDB" id="A0A2H1GQG3"/>
<organism evidence="2 3">
    <name type="scientific">Zymoseptoria tritici ST99CH_1E4</name>
    <dbReference type="NCBI Taxonomy" id="1276532"/>
    <lineage>
        <taxon>Eukaryota</taxon>
        <taxon>Fungi</taxon>
        <taxon>Dikarya</taxon>
        <taxon>Ascomycota</taxon>
        <taxon>Pezizomycotina</taxon>
        <taxon>Dothideomycetes</taxon>
        <taxon>Dothideomycetidae</taxon>
        <taxon>Mycosphaerellales</taxon>
        <taxon>Mycosphaerellaceae</taxon>
        <taxon>Zymoseptoria</taxon>
    </lineage>
</organism>
<reference evidence="3" key="1">
    <citation type="submission" date="2017-05" db="EMBL/GenBank/DDBJ databases">
        <authorList>
            <person name="Song R."/>
            <person name="Chenine A.L."/>
            <person name="Ruprecht R.M."/>
        </authorList>
    </citation>
    <scope>NUCLEOTIDE SEQUENCE [LARGE SCALE GENOMIC DNA]</scope>
</reference>
<dbReference type="SUPFAM" id="SSF52833">
    <property type="entry name" value="Thioredoxin-like"/>
    <property type="match status" value="1"/>
</dbReference>
<evidence type="ECO:0000313" key="2">
    <source>
        <dbReference type="EMBL" id="SMR55802.1"/>
    </source>
</evidence>
<dbReference type="EMBL" id="LT854259">
    <property type="protein sequence ID" value="SMR55802.1"/>
    <property type="molecule type" value="Genomic_DNA"/>
</dbReference>
<dbReference type="InterPro" id="IPR036249">
    <property type="entry name" value="Thioredoxin-like_sf"/>
</dbReference>
<evidence type="ECO:0000313" key="3">
    <source>
        <dbReference type="Proteomes" id="UP000245764"/>
    </source>
</evidence>
<sequence length="101" mass="11123">MSPARQSLVLHQQASSGNSYKVRLTAALSGQKHDRLIEYDTFTGETRTPAFLQQVNKNGRVPVLQIGTDKFLPESNAAGYYLATGTDLIPTDAFEHAQMLQ</sequence>
<accession>A0A2H1GQG3</accession>
<evidence type="ECO:0000259" key="1">
    <source>
        <dbReference type="PROSITE" id="PS50404"/>
    </source>
</evidence>
<feature type="domain" description="GST N-terminal" evidence="1">
    <location>
        <begin position="6"/>
        <end position="90"/>
    </location>
</feature>
<gene>
    <name evidence="2" type="ORF">ZT1E4_G8150</name>
</gene>
<name>A0A2H1GQG3_ZYMTR</name>
<dbReference type="Proteomes" id="UP000245764">
    <property type="component" value="Chromosome 7"/>
</dbReference>
<dbReference type="Gene3D" id="3.40.30.10">
    <property type="entry name" value="Glutaredoxin"/>
    <property type="match status" value="1"/>
</dbReference>
<dbReference type="Pfam" id="PF13409">
    <property type="entry name" value="GST_N_2"/>
    <property type="match status" value="1"/>
</dbReference>
<protein>
    <recommendedName>
        <fullName evidence="1">GST N-terminal domain-containing protein</fullName>
    </recommendedName>
</protein>
<proteinExistence type="predicted"/>
<dbReference type="InterPro" id="IPR004045">
    <property type="entry name" value="Glutathione_S-Trfase_N"/>
</dbReference>
<dbReference type="PROSITE" id="PS50404">
    <property type="entry name" value="GST_NTER"/>
    <property type="match status" value="1"/>
</dbReference>